<sequence>MSSNNGLPIALVTNENTNGAMDLTGLATQLGINAAIAVGVILAFNILRPNHSLVYAPKLKYAEEGKRPPKVGKGLFDWVKPVAQVKDDVLIRNIGWDAVMFIRCLRMFRRIFYFLSIVGCLVLIPINIAATSQTGDQWPPTTANILNVLSLTAINTYGNSYDKTGEMRWFWAHTAGTYIMSGILYFVIWRSYAEYIQMRQQYFESTDYQATVQSKSLLVMNLPAGLQSDEKLRKWMQQICTKYPIQQASVGRKSGMLNEIMEKHEAAVRELENTLASYLKDGKVSNNRPMKTIGGKFGCGGRKVDAIDYLSHQVQTYEEQIEHIRSNIQGIKPENYGWVSFSRVSWAHAAAKQLRNGVPSKFKTGALNSPSIRLAPAPNDVIWTNMAMSQAVRRSKKIFWNVIYYLLLILWFVPTSILSVSSNVKNVINLFPNSKAFSKANPFFISLVEAWFAPLVMALFFLILPHILRAISRRQGYITKTSLDRQVLGKLYLFFIINNLLVFTIASTILNLYTKISASVNSGDTINVISLMRQNLNLLAKSLANVSTYWTNYVTLRSLGILLDLAQIFSLLYVAFRKWFFNPSPRQLREFTRPPNFDYSLSYNLLLFFFTVGLVYSVIAPLILPFTLFYFFIATVVFRYLLMYIFTTKTETGGQIFRVIINRMLASTVLFQLIMILILYFKSATIQTYTICPLPVITIIYKIVLSKRFDPYVYYYKVPASEEQSIPSVDGPGATISRRNRIGIRFGNPAFFAELPTPMVHERAQHLLPQVFAGKMRGIQESFTSKVTRKKSVKHMSIINRGDAHDLRFQAIPENELDIDASHAIPATTNIPAVSTTKRS</sequence>
<dbReference type="Pfam" id="PF02714">
    <property type="entry name" value="RSN1_7TM"/>
    <property type="match status" value="1"/>
</dbReference>
<feature type="transmembrane region" description="Helical" evidence="7">
    <location>
        <begin position="26"/>
        <end position="47"/>
    </location>
</feature>
<feature type="transmembrane region" description="Helical" evidence="7">
    <location>
        <begin position="659"/>
        <end position="680"/>
    </location>
</feature>
<reference evidence="11" key="2">
    <citation type="journal article" date="2022" name="Proc. Natl. Acad. Sci. U.S.A.">
        <title>Diploid-dominant life cycles characterize the early evolution of Fungi.</title>
        <authorList>
            <person name="Amses K.R."/>
            <person name="Simmons D.R."/>
            <person name="Longcore J.E."/>
            <person name="Mondo S.J."/>
            <person name="Seto K."/>
            <person name="Jeronimo G.H."/>
            <person name="Bonds A.E."/>
            <person name="Quandt C.A."/>
            <person name="Davis W.J."/>
            <person name="Chang Y."/>
            <person name="Federici B.A."/>
            <person name="Kuo A."/>
            <person name="LaButti K."/>
            <person name="Pangilinan J."/>
            <person name="Andreopoulos W."/>
            <person name="Tritt A."/>
            <person name="Riley R."/>
            <person name="Hundley H."/>
            <person name="Johnson J."/>
            <person name="Lipzen A."/>
            <person name="Barry K."/>
            <person name="Lang B.F."/>
            <person name="Cuomo C.A."/>
            <person name="Buchler N.E."/>
            <person name="Grigoriev I.V."/>
            <person name="Spatafora J.W."/>
            <person name="Stajich J.E."/>
            <person name="James T.Y."/>
        </authorList>
    </citation>
    <scope>NUCLEOTIDE SEQUENCE</scope>
    <source>
        <strain evidence="11">AG</strain>
    </source>
</reference>
<feature type="transmembrane region" description="Helical" evidence="7">
    <location>
        <begin position="451"/>
        <end position="471"/>
    </location>
</feature>
<dbReference type="GeneID" id="75910679"/>
<dbReference type="GO" id="GO:0005227">
    <property type="term" value="F:calcium-activated cation channel activity"/>
    <property type="evidence" value="ECO:0007669"/>
    <property type="project" value="InterPro"/>
</dbReference>
<feature type="transmembrane region" description="Helical" evidence="7">
    <location>
        <begin position="398"/>
        <end position="420"/>
    </location>
</feature>
<dbReference type="PANTHER" id="PTHR13018:SF149">
    <property type="entry name" value="DOMAIN PROTEIN, PUTATIVE (AFU_ORTHOLOGUE AFUA_3G11660)-RELATED"/>
    <property type="match status" value="1"/>
</dbReference>
<evidence type="ECO:0000313" key="12">
    <source>
        <dbReference type="Proteomes" id="UP001206595"/>
    </source>
</evidence>
<dbReference type="Pfam" id="PF13967">
    <property type="entry name" value="RSN1_TM"/>
    <property type="match status" value="1"/>
</dbReference>
<evidence type="ECO:0000256" key="3">
    <source>
        <dbReference type="ARBA" id="ARBA00022448"/>
    </source>
</evidence>
<feature type="transmembrane region" description="Helical" evidence="7">
    <location>
        <begin position="111"/>
        <end position="130"/>
    </location>
</feature>
<dbReference type="SUPFAM" id="SSF81665">
    <property type="entry name" value="Calcium ATPase, transmembrane domain M"/>
    <property type="match status" value="1"/>
</dbReference>
<accession>A0AAD5HIR4</accession>
<feature type="transmembrane region" description="Helical" evidence="7">
    <location>
        <begin position="629"/>
        <end position="647"/>
    </location>
</feature>
<evidence type="ECO:0000259" key="8">
    <source>
        <dbReference type="Pfam" id="PF02714"/>
    </source>
</evidence>
<reference evidence="11" key="1">
    <citation type="submission" date="2021-06" db="EMBL/GenBank/DDBJ databases">
        <authorList>
            <consortium name="DOE Joint Genome Institute"/>
            <person name="Mondo S.J."/>
            <person name="Amses K.R."/>
            <person name="Simmons D.R."/>
            <person name="Longcore J.E."/>
            <person name="Seto K."/>
            <person name="Alves G.H."/>
            <person name="Bonds A.E."/>
            <person name="Quandt C.A."/>
            <person name="Davis W.J."/>
            <person name="Chang Y."/>
            <person name="Letcher P.M."/>
            <person name="Powell M.J."/>
            <person name="Kuo A."/>
            <person name="Labutti K."/>
            <person name="Pangilinan J."/>
            <person name="Andreopoulos W."/>
            <person name="Tritt A."/>
            <person name="Riley R."/>
            <person name="Hundley H."/>
            <person name="Johnson J."/>
            <person name="Lipzen A."/>
            <person name="Barry K."/>
            <person name="Berbee M.L."/>
            <person name="Buchler N.E."/>
            <person name="Grigoriev I.V."/>
            <person name="Spatafora J.W."/>
            <person name="Stajich J.E."/>
            <person name="James T.Y."/>
        </authorList>
    </citation>
    <scope>NUCLEOTIDE SEQUENCE</scope>
    <source>
        <strain evidence="11">AG</strain>
    </source>
</reference>
<feature type="transmembrane region" description="Helical" evidence="7">
    <location>
        <begin position="491"/>
        <end position="513"/>
    </location>
</feature>
<keyword evidence="5 7" id="KW-1133">Transmembrane helix</keyword>
<evidence type="ECO:0000256" key="4">
    <source>
        <dbReference type="ARBA" id="ARBA00022692"/>
    </source>
</evidence>
<evidence type="ECO:0000256" key="7">
    <source>
        <dbReference type="SAM" id="Phobius"/>
    </source>
</evidence>
<feature type="transmembrane region" description="Helical" evidence="7">
    <location>
        <begin position="601"/>
        <end position="623"/>
    </location>
</feature>
<organism evidence="11 12">
    <name type="scientific">Umbelopsis ramanniana AG</name>
    <dbReference type="NCBI Taxonomy" id="1314678"/>
    <lineage>
        <taxon>Eukaryota</taxon>
        <taxon>Fungi</taxon>
        <taxon>Fungi incertae sedis</taxon>
        <taxon>Mucoromycota</taxon>
        <taxon>Mucoromycotina</taxon>
        <taxon>Umbelopsidomycetes</taxon>
        <taxon>Umbelopsidales</taxon>
        <taxon>Umbelopsidaceae</taxon>
        <taxon>Umbelopsis</taxon>
    </lineage>
</organism>
<gene>
    <name evidence="11" type="ORF">K450DRAFT_219253</name>
</gene>
<feature type="domain" description="CSC1/OSCA1-like cytosolic" evidence="10">
    <location>
        <begin position="215"/>
        <end position="385"/>
    </location>
</feature>
<proteinExistence type="inferred from homology"/>
<feature type="transmembrane region" description="Helical" evidence="7">
    <location>
        <begin position="169"/>
        <end position="189"/>
    </location>
</feature>
<dbReference type="InterPro" id="IPR003864">
    <property type="entry name" value="CSC1/OSCA1-like_7TM"/>
</dbReference>
<feature type="domain" description="CSC1/OSCA1-like N-terminal transmembrane" evidence="9">
    <location>
        <begin position="26"/>
        <end position="190"/>
    </location>
</feature>
<evidence type="ECO:0000256" key="5">
    <source>
        <dbReference type="ARBA" id="ARBA00022989"/>
    </source>
</evidence>
<feature type="domain" description="CSC1/OSCA1-like 7TM region" evidence="8">
    <location>
        <begin position="396"/>
        <end position="678"/>
    </location>
</feature>
<keyword evidence="6 7" id="KW-0472">Membrane</keyword>
<comment type="caution">
    <text evidence="11">The sequence shown here is derived from an EMBL/GenBank/DDBJ whole genome shotgun (WGS) entry which is preliminary data.</text>
</comment>
<dbReference type="RefSeq" id="XP_051449313.1">
    <property type="nucleotide sequence ID" value="XM_051585331.1"/>
</dbReference>
<dbReference type="InterPro" id="IPR023298">
    <property type="entry name" value="ATPase_P-typ_TM_dom_sf"/>
</dbReference>
<name>A0AAD5HIR4_UMBRA</name>
<comment type="subcellular location">
    <subcellularLocation>
        <location evidence="1">Membrane</location>
        <topology evidence="1">Multi-pass membrane protein</topology>
    </subcellularLocation>
</comment>
<dbReference type="InterPro" id="IPR032880">
    <property type="entry name" value="CSC1/OSCA1-like_N"/>
</dbReference>
<keyword evidence="3" id="KW-0813">Transport</keyword>
<dbReference type="EMBL" id="MU620893">
    <property type="protein sequence ID" value="KAI8584309.1"/>
    <property type="molecule type" value="Genomic_DNA"/>
</dbReference>
<dbReference type="InterPro" id="IPR027815">
    <property type="entry name" value="CSC1/OSCA1-like_cyt"/>
</dbReference>
<evidence type="ECO:0000256" key="6">
    <source>
        <dbReference type="ARBA" id="ARBA00023136"/>
    </source>
</evidence>
<evidence type="ECO:0008006" key="13">
    <source>
        <dbReference type="Google" id="ProtNLM"/>
    </source>
</evidence>
<protein>
    <recommendedName>
        <fullName evidence="13">DUF221-domain-containing protein</fullName>
    </recommendedName>
</protein>
<feature type="transmembrane region" description="Helical" evidence="7">
    <location>
        <begin position="686"/>
        <end position="705"/>
    </location>
</feature>
<dbReference type="InterPro" id="IPR045122">
    <property type="entry name" value="Csc1-like"/>
</dbReference>
<dbReference type="PANTHER" id="PTHR13018">
    <property type="entry name" value="PROBABLE MEMBRANE PROTEIN DUF221-RELATED"/>
    <property type="match status" value="1"/>
</dbReference>
<dbReference type="Proteomes" id="UP001206595">
    <property type="component" value="Unassembled WGS sequence"/>
</dbReference>
<evidence type="ECO:0000313" key="11">
    <source>
        <dbReference type="EMBL" id="KAI8584309.1"/>
    </source>
</evidence>
<keyword evidence="4 7" id="KW-0812">Transmembrane</keyword>
<evidence type="ECO:0000259" key="9">
    <source>
        <dbReference type="Pfam" id="PF13967"/>
    </source>
</evidence>
<comment type="similarity">
    <text evidence="2">Belongs to the CSC1 (TC 1.A.17) family.</text>
</comment>
<evidence type="ECO:0000256" key="1">
    <source>
        <dbReference type="ARBA" id="ARBA00004141"/>
    </source>
</evidence>
<evidence type="ECO:0000259" key="10">
    <source>
        <dbReference type="Pfam" id="PF14703"/>
    </source>
</evidence>
<dbReference type="GO" id="GO:0005886">
    <property type="term" value="C:plasma membrane"/>
    <property type="evidence" value="ECO:0007669"/>
    <property type="project" value="TreeGrafter"/>
</dbReference>
<feature type="transmembrane region" description="Helical" evidence="7">
    <location>
        <begin position="559"/>
        <end position="580"/>
    </location>
</feature>
<dbReference type="AlphaFoldDB" id="A0AAD5HIR4"/>
<dbReference type="Pfam" id="PF14703">
    <property type="entry name" value="PHM7_cyt"/>
    <property type="match status" value="1"/>
</dbReference>
<keyword evidence="12" id="KW-1185">Reference proteome</keyword>
<evidence type="ECO:0000256" key="2">
    <source>
        <dbReference type="ARBA" id="ARBA00007779"/>
    </source>
</evidence>